<keyword evidence="7" id="KW-0472">Membrane</keyword>
<evidence type="ECO:0000256" key="5">
    <source>
        <dbReference type="ARBA" id="ARBA00022927"/>
    </source>
</evidence>
<feature type="domain" description="Conserved oligomeric Golgi complex subunit 3 N-terminal" evidence="10">
    <location>
        <begin position="168"/>
        <end position="312"/>
    </location>
</feature>
<dbReference type="GO" id="GO:0006891">
    <property type="term" value="P:intra-Golgi vesicle-mediated transport"/>
    <property type="evidence" value="ECO:0007669"/>
    <property type="project" value="TreeGrafter"/>
</dbReference>
<evidence type="ECO:0000313" key="13">
    <source>
        <dbReference type="Proteomes" id="UP000002498"/>
    </source>
</evidence>
<reference evidence="12 13" key="1">
    <citation type="journal article" date="2011" name="PLoS Genet.">
        <title>Genome sequencing and comparative transcriptomics of the model entomopathogenic fungi Metarhizium anisopliae and M. acridum.</title>
        <authorList>
            <person name="Gao Q."/>
            <person name="Jin K."/>
            <person name="Ying S.H."/>
            <person name="Zhang Y."/>
            <person name="Xiao G."/>
            <person name="Shang Y."/>
            <person name="Duan Z."/>
            <person name="Hu X."/>
            <person name="Xie X.Q."/>
            <person name="Zhou G."/>
            <person name="Peng G."/>
            <person name="Luo Z."/>
            <person name="Huang W."/>
            <person name="Wang B."/>
            <person name="Fang W."/>
            <person name="Wang S."/>
            <person name="Zhong Y."/>
            <person name="Ma L.J."/>
            <person name="St Leger R.J."/>
            <person name="Zhao G.P."/>
            <person name="Pei Y."/>
            <person name="Feng M.G."/>
            <person name="Xia Y."/>
            <person name="Wang C."/>
        </authorList>
    </citation>
    <scope>NUCLEOTIDE SEQUENCE [LARGE SCALE GENOMIC DNA]</scope>
    <source>
        <strain evidence="13">ARSEF 23 / ATCC MYA-3075</strain>
    </source>
</reference>
<dbReference type="OrthoDB" id="296793at2759"/>
<accession>E9EX40</accession>
<name>E9EX40_METRA</name>
<dbReference type="Pfam" id="PF20671">
    <property type="entry name" value="COG3_C"/>
    <property type="match status" value="1"/>
</dbReference>
<dbReference type="GeneID" id="19258875"/>
<dbReference type="RefSeq" id="XP_007820876.1">
    <property type="nucleotide sequence ID" value="XM_007822685.1"/>
</dbReference>
<dbReference type="GO" id="GO:0005801">
    <property type="term" value="C:cis-Golgi network"/>
    <property type="evidence" value="ECO:0007669"/>
    <property type="project" value="InterPro"/>
</dbReference>
<dbReference type="KEGG" id="maj:MAA_04589"/>
<evidence type="ECO:0000256" key="9">
    <source>
        <dbReference type="SAM" id="MobiDB-lite"/>
    </source>
</evidence>
<dbReference type="InterPro" id="IPR048320">
    <property type="entry name" value="COG3_N"/>
</dbReference>
<dbReference type="InterPro" id="IPR007265">
    <property type="entry name" value="COG_su3"/>
</dbReference>
<organism evidence="12 13">
    <name type="scientific">Metarhizium robertsii (strain ARSEF 23 / ATCC MYA-3075)</name>
    <name type="common">Metarhizium anisopliae (strain ARSEF 23)</name>
    <dbReference type="NCBI Taxonomy" id="655844"/>
    <lineage>
        <taxon>Eukaryota</taxon>
        <taxon>Fungi</taxon>
        <taxon>Dikarya</taxon>
        <taxon>Ascomycota</taxon>
        <taxon>Pezizomycotina</taxon>
        <taxon>Sordariomycetes</taxon>
        <taxon>Hypocreomycetidae</taxon>
        <taxon>Hypocreales</taxon>
        <taxon>Clavicipitaceae</taxon>
        <taxon>Metarhizium</taxon>
    </lineage>
</organism>
<dbReference type="EMBL" id="ADNJ02000001">
    <property type="protein sequence ID" value="EFY99660.1"/>
    <property type="molecule type" value="Genomic_DNA"/>
</dbReference>
<evidence type="ECO:0000256" key="1">
    <source>
        <dbReference type="ARBA" id="ARBA00004395"/>
    </source>
</evidence>
<comment type="similarity">
    <text evidence="2">Belongs to the COG3 family.</text>
</comment>
<dbReference type="InterPro" id="IPR048685">
    <property type="entry name" value="COG3_C"/>
</dbReference>
<feature type="region of interest" description="Disordered" evidence="9">
    <location>
        <begin position="13"/>
        <end position="33"/>
    </location>
</feature>
<dbReference type="Pfam" id="PF04136">
    <property type="entry name" value="COG3_N"/>
    <property type="match status" value="1"/>
</dbReference>
<dbReference type="AlphaFoldDB" id="E9EX40"/>
<evidence type="ECO:0000259" key="11">
    <source>
        <dbReference type="Pfam" id="PF20671"/>
    </source>
</evidence>
<protein>
    <recommendedName>
        <fullName evidence="3">Conserved oligomeric Golgi complex subunit 3</fullName>
    </recommendedName>
    <alternativeName>
        <fullName evidence="8">Component of oligomeric Golgi complex 3</fullName>
    </alternativeName>
</protein>
<comment type="subcellular location">
    <subcellularLocation>
        <location evidence="1">Golgi apparatus membrane</location>
        <topology evidence="1">Peripheral membrane protein</topology>
    </subcellularLocation>
</comment>
<proteinExistence type="inferred from homology"/>
<evidence type="ECO:0000256" key="3">
    <source>
        <dbReference type="ARBA" id="ARBA00020976"/>
    </source>
</evidence>
<evidence type="ECO:0000256" key="8">
    <source>
        <dbReference type="ARBA" id="ARBA00031339"/>
    </source>
</evidence>
<comment type="caution">
    <text evidence="12">The sequence shown here is derived from an EMBL/GenBank/DDBJ whole genome shotgun (WGS) entry which is preliminary data.</text>
</comment>
<dbReference type="PANTHER" id="PTHR13302">
    <property type="entry name" value="CONSERVED OLIGOMERIC GOLGI COMPLEX COMPONENT 3"/>
    <property type="match status" value="1"/>
</dbReference>
<keyword evidence="4" id="KW-0813">Transport</keyword>
<evidence type="ECO:0000256" key="4">
    <source>
        <dbReference type="ARBA" id="ARBA00022448"/>
    </source>
</evidence>
<keyword evidence="6" id="KW-0333">Golgi apparatus</keyword>
<reference evidence="12 13" key="2">
    <citation type="journal article" date="2014" name="Proc. Natl. Acad. Sci. U.S.A.">
        <title>Trajectory and genomic determinants of fungal-pathogen speciation and host adaptation.</title>
        <authorList>
            <person name="Hu X."/>
            <person name="Xiao G."/>
            <person name="Zheng P."/>
            <person name="Shang Y."/>
            <person name="Su Y."/>
            <person name="Zhang X."/>
            <person name="Liu X."/>
            <person name="Zhan S."/>
            <person name="St Leger R.J."/>
            <person name="Wang C."/>
        </authorList>
    </citation>
    <scope>GENOME REANNOTATION</scope>
    <source>
        <strain evidence="13">ARSEF 23 / ATCC MYA-3075</strain>
    </source>
</reference>
<gene>
    <name evidence="12" type="ORF">MAA_04589</name>
</gene>
<evidence type="ECO:0000256" key="7">
    <source>
        <dbReference type="ARBA" id="ARBA00023136"/>
    </source>
</evidence>
<dbReference type="GO" id="GO:0017119">
    <property type="term" value="C:Golgi transport complex"/>
    <property type="evidence" value="ECO:0007669"/>
    <property type="project" value="TreeGrafter"/>
</dbReference>
<dbReference type="GO" id="GO:0000139">
    <property type="term" value="C:Golgi membrane"/>
    <property type="evidence" value="ECO:0007669"/>
    <property type="project" value="UniProtKB-SubCell"/>
</dbReference>
<feature type="domain" description="Conserved oligomeric Golgi complex subunit 3 C-terminal" evidence="11">
    <location>
        <begin position="332"/>
        <end position="662"/>
    </location>
</feature>
<dbReference type="PANTHER" id="PTHR13302:SF8">
    <property type="entry name" value="CONSERVED OLIGOMERIC GOLGI COMPLEX SUBUNIT 3"/>
    <property type="match status" value="1"/>
</dbReference>
<keyword evidence="13" id="KW-1185">Reference proteome</keyword>
<dbReference type="GO" id="GO:0006914">
    <property type="term" value="P:autophagy"/>
    <property type="evidence" value="ECO:0007669"/>
    <property type="project" value="TreeGrafter"/>
</dbReference>
<dbReference type="GO" id="GO:0006886">
    <property type="term" value="P:intracellular protein transport"/>
    <property type="evidence" value="ECO:0007669"/>
    <property type="project" value="InterPro"/>
</dbReference>
<evidence type="ECO:0000313" key="12">
    <source>
        <dbReference type="EMBL" id="EFY99660.1"/>
    </source>
</evidence>
<evidence type="ECO:0000256" key="6">
    <source>
        <dbReference type="ARBA" id="ARBA00023034"/>
    </source>
</evidence>
<sequence length="787" mass="89198">MYEDSWYSFVPEVPKKPAAPSQSQSHRRKESLLQQPNVGALRLRPSFIFELVVVQNSLHLSQGDVKDERTERLDHIFEESEDINTPPEPTIIRRAASYTDFYYVVRAQLTKDGQRRRKKKPDKKSRAWEALLLRGEDDANRNYSASEPLDQAFERQLLEESQQEYLLYCDQLSLTERHLDGLIDDADATLALLTSLSDSFQSVDAQTTTFQAQCEGLLTEKQRLKTLADEVETDLYYYLYLDTATRRLNAPGASRLVDDEEFGTLIGNIDSCIDFMNRHETYRERDTYLARYSALLTKALHLLDHGFSTRLEKSSTEIARQVAAAASDSARHALAYGRFAEMIADTYSLLPNVQQVVRNAYDQYGRALESSTKADIYADSATNMFRTYLTTRDRDLKTITQRDLEEYQKAAKSLSVETASRNYVKQLFERIYNEDALFLKIFGIEPMWNTATTSAFQALKGINTMMVHPGHIAPLGNTMQSVLQTAKLESVCSVVGWLANEYSVAEQDEEESYSGRKHREYAARLLVDHLWPFTDNAFDAEITKSISKAALQDHDLKIGPVVDGVASSNAYPLVKKAIELLSKFDHAMPKERSSKNSSVVFKIVRETIRVLQRAEARIQSLKSGTDPDLFMVKNLLIVKNELVSLEIGDIRNHPQSMQHFGQIWDTLSPTNWVSFFGSILGGSIWSRGAPSVTAKTLTAEDMSEQLDELLRQSIYAFTKRWATLINDSTNRKTGVKPIAKVEAELESILDTAFSNQPEVIAKLKEAIKLNAQAQNNAKDEKQGVKRY</sequence>
<evidence type="ECO:0000259" key="10">
    <source>
        <dbReference type="Pfam" id="PF04136"/>
    </source>
</evidence>
<evidence type="ECO:0000256" key="2">
    <source>
        <dbReference type="ARBA" id="ARBA00009936"/>
    </source>
</evidence>
<dbReference type="HOGENOM" id="CLU_010042_0_0_1"/>
<dbReference type="GO" id="GO:0007030">
    <property type="term" value="P:Golgi organization"/>
    <property type="evidence" value="ECO:0007669"/>
    <property type="project" value="TreeGrafter"/>
</dbReference>
<keyword evidence="5" id="KW-0653">Protein transport</keyword>
<dbReference type="Proteomes" id="UP000002498">
    <property type="component" value="Unassembled WGS sequence"/>
</dbReference>